<keyword evidence="2" id="KW-0560">Oxidoreductase</keyword>
<proteinExistence type="inferred from homology"/>
<evidence type="ECO:0000256" key="5">
    <source>
        <dbReference type="ARBA" id="ARBA00049233"/>
    </source>
</evidence>
<accession>A0A8H3IC78</accession>
<dbReference type="InterPro" id="IPR000683">
    <property type="entry name" value="Gfo/Idh/MocA-like_OxRdtase_N"/>
</dbReference>
<comment type="caution">
    <text evidence="8">The sequence shown here is derived from an EMBL/GenBank/DDBJ whole genome shotgun (WGS) entry which is preliminary data.</text>
</comment>
<dbReference type="GO" id="GO:0000166">
    <property type="term" value="F:nucleotide binding"/>
    <property type="evidence" value="ECO:0007669"/>
    <property type="project" value="InterPro"/>
</dbReference>
<comment type="catalytic activity">
    <reaction evidence="5">
        <text>D-xylose + NADP(+) = D-xylono-1,5-lactone + NADPH + H(+)</text>
        <dbReference type="Rhea" id="RHEA:22000"/>
        <dbReference type="ChEBI" id="CHEBI:15378"/>
        <dbReference type="ChEBI" id="CHEBI:15867"/>
        <dbReference type="ChEBI" id="CHEBI:53455"/>
        <dbReference type="ChEBI" id="CHEBI:57783"/>
        <dbReference type="ChEBI" id="CHEBI:58349"/>
        <dbReference type="EC" id="1.1.1.179"/>
    </reaction>
</comment>
<feature type="domain" description="GFO/IDH/MocA-like oxidoreductase" evidence="7">
    <location>
        <begin position="146"/>
        <end position="286"/>
    </location>
</feature>
<evidence type="ECO:0000256" key="4">
    <source>
        <dbReference type="ARBA" id="ARBA00042988"/>
    </source>
</evidence>
<dbReference type="AlphaFoldDB" id="A0A8H3IC78"/>
<dbReference type="EC" id="1.1.1.179" evidence="3"/>
<dbReference type="Pfam" id="PF01408">
    <property type="entry name" value="GFO_IDH_MocA"/>
    <property type="match status" value="1"/>
</dbReference>
<evidence type="ECO:0000259" key="7">
    <source>
        <dbReference type="Pfam" id="PF22725"/>
    </source>
</evidence>
<evidence type="ECO:0000259" key="6">
    <source>
        <dbReference type="Pfam" id="PF01408"/>
    </source>
</evidence>
<dbReference type="InterPro" id="IPR055170">
    <property type="entry name" value="GFO_IDH_MocA-like_dom"/>
</dbReference>
<name>A0A8H3IC78_9LECA</name>
<dbReference type="PANTHER" id="PTHR22604">
    <property type="entry name" value="OXIDOREDUCTASES"/>
    <property type="match status" value="1"/>
</dbReference>
<dbReference type="GO" id="GO:0047837">
    <property type="term" value="F:D-xylose 1-dehydrogenase (NADP+) activity"/>
    <property type="evidence" value="ECO:0007669"/>
    <property type="project" value="UniProtKB-EC"/>
</dbReference>
<feature type="domain" description="Gfo/Idh/MocA-like oxidoreductase N-terminal" evidence="6">
    <location>
        <begin position="7"/>
        <end position="133"/>
    </location>
</feature>
<dbReference type="Gene3D" id="3.40.50.720">
    <property type="entry name" value="NAD(P)-binding Rossmann-like Domain"/>
    <property type="match status" value="1"/>
</dbReference>
<dbReference type="EMBL" id="CAJPDQ010000004">
    <property type="protein sequence ID" value="CAF9908229.1"/>
    <property type="molecule type" value="Genomic_DNA"/>
</dbReference>
<dbReference type="OrthoDB" id="2129491at2759"/>
<dbReference type="Proteomes" id="UP000664169">
    <property type="component" value="Unassembled WGS sequence"/>
</dbReference>
<dbReference type="Pfam" id="PF22725">
    <property type="entry name" value="GFO_IDH_MocA_C3"/>
    <property type="match status" value="1"/>
</dbReference>
<dbReference type="SUPFAM" id="SSF51735">
    <property type="entry name" value="NAD(P)-binding Rossmann-fold domains"/>
    <property type="match status" value="1"/>
</dbReference>
<evidence type="ECO:0000256" key="3">
    <source>
        <dbReference type="ARBA" id="ARBA00038984"/>
    </source>
</evidence>
<dbReference type="InterPro" id="IPR050984">
    <property type="entry name" value="Gfo/Idh/MocA_domain"/>
</dbReference>
<evidence type="ECO:0000256" key="2">
    <source>
        <dbReference type="ARBA" id="ARBA00023002"/>
    </source>
</evidence>
<evidence type="ECO:0000313" key="8">
    <source>
        <dbReference type="EMBL" id="CAF9908229.1"/>
    </source>
</evidence>
<comment type="similarity">
    <text evidence="1">Belongs to the Gfo/Idh/MocA family.</text>
</comment>
<dbReference type="InterPro" id="IPR036291">
    <property type="entry name" value="NAD(P)-bd_dom_sf"/>
</dbReference>
<dbReference type="Gene3D" id="3.30.360.10">
    <property type="entry name" value="Dihydrodipicolinate Reductase, domain 2"/>
    <property type="match status" value="1"/>
</dbReference>
<dbReference type="PANTHER" id="PTHR22604:SF115">
    <property type="entry name" value="DIHYDRODIOL DEHYDROGENASE, PUTATIVE (AFU_ORTHOLOGUE AFUA_1G07520)-RELATED"/>
    <property type="match status" value="1"/>
</dbReference>
<sequence>MAPYELRWGILATGWIAEQFVTDLRADPSARGQADIKHTVVAAASSRSADQATKFLKEQSWSNAKAYGSYAELVADKDVDVIYVATPHSHHYQNVRLCLEANKHVLCEKAFTVNAAQTEKLASIAKDKGLFLMEAVWTRYFPMSVQIRELIQKGELGSVFRTMADLSLGEDVESKFGTEHRMVKMDLAGGALLDLGIYSLTWVFQTLYHTLPAAERKAPAVSAQMHKYTKTGADEHTSILLSFPQGPSGAAYAQGIATTNLRVSSEPAKQGTSGPAIRIQGTKGEIQVDHPAYRPSRWRFIRADGSKDEYENEMAEGVRGFAYEADEVARCIRDGKKESEVLSLEESIVIMKVMDQAREQNGLKYPDKLETLDYPIEHW</sequence>
<organism evidence="8 9">
    <name type="scientific">Gomphillus americanus</name>
    <dbReference type="NCBI Taxonomy" id="1940652"/>
    <lineage>
        <taxon>Eukaryota</taxon>
        <taxon>Fungi</taxon>
        <taxon>Dikarya</taxon>
        <taxon>Ascomycota</taxon>
        <taxon>Pezizomycotina</taxon>
        <taxon>Lecanoromycetes</taxon>
        <taxon>OSLEUM clade</taxon>
        <taxon>Ostropomycetidae</taxon>
        <taxon>Ostropales</taxon>
        <taxon>Graphidaceae</taxon>
        <taxon>Gomphilloideae</taxon>
        <taxon>Gomphillus</taxon>
    </lineage>
</organism>
<protein>
    <recommendedName>
        <fullName evidence="3">D-xylose 1-dehydrogenase (NADP(+), D-xylono-1,5-lactone-forming)</fullName>
        <ecNumber evidence="3">1.1.1.179</ecNumber>
    </recommendedName>
    <alternativeName>
        <fullName evidence="4">D-xylose-NADP dehydrogenase</fullName>
    </alternativeName>
</protein>
<gene>
    <name evidence="8" type="ORF">GOMPHAMPRED_006106</name>
</gene>
<reference evidence="8" key="1">
    <citation type="submission" date="2021-03" db="EMBL/GenBank/DDBJ databases">
        <authorList>
            <person name="Tagirdzhanova G."/>
        </authorList>
    </citation>
    <scope>NUCLEOTIDE SEQUENCE</scope>
</reference>
<evidence type="ECO:0000256" key="1">
    <source>
        <dbReference type="ARBA" id="ARBA00010928"/>
    </source>
</evidence>
<keyword evidence="9" id="KW-1185">Reference proteome</keyword>
<evidence type="ECO:0000313" key="9">
    <source>
        <dbReference type="Proteomes" id="UP000664169"/>
    </source>
</evidence>
<dbReference type="SUPFAM" id="SSF55347">
    <property type="entry name" value="Glyceraldehyde-3-phosphate dehydrogenase-like, C-terminal domain"/>
    <property type="match status" value="1"/>
</dbReference>